<evidence type="ECO:0000313" key="4">
    <source>
        <dbReference type="EMBL" id="MDX8419504.1"/>
    </source>
</evidence>
<dbReference type="Pfam" id="PF13407">
    <property type="entry name" value="Peripla_BP_4"/>
    <property type="match status" value="1"/>
</dbReference>
<comment type="subcellular location">
    <subcellularLocation>
        <location evidence="1">Cell envelope</location>
    </subcellularLocation>
</comment>
<dbReference type="Proteomes" id="UP001286174">
    <property type="component" value="Unassembled WGS sequence"/>
</dbReference>
<dbReference type="GO" id="GO:0030246">
    <property type="term" value="F:carbohydrate binding"/>
    <property type="evidence" value="ECO:0007669"/>
    <property type="project" value="TreeGrafter"/>
</dbReference>
<protein>
    <submittedName>
        <fullName evidence="4">Substrate-binding domain-containing protein</fullName>
    </submittedName>
</protein>
<dbReference type="RefSeq" id="WP_370595908.1">
    <property type="nucleotide sequence ID" value="NZ_JALBUR010000009.1"/>
</dbReference>
<dbReference type="EMBL" id="JALBUR010000009">
    <property type="protein sequence ID" value="MDX8419504.1"/>
    <property type="molecule type" value="Genomic_DNA"/>
</dbReference>
<comment type="caution">
    <text evidence="4">The sequence shown here is derived from an EMBL/GenBank/DDBJ whole genome shotgun (WGS) entry which is preliminary data.</text>
</comment>
<dbReference type="InterPro" id="IPR050555">
    <property type="entry name" value="Bact_Solute-Bind_Prot2"/>
</dbReference>
<gene>
    <name evidence="4" type="ORF">MOZ60_05270</name>
</gene>
<organism evidence="4 5">
    <name type="scientific">Grylomicrobium aquisgranensis</name>
    <dbReference type="NCBI Taxonomy" id="2926318"/>
    <lineage>
        <taxon>Bacteria</taxon>
        <taxon>Bacillati</taxon>
        <taxon>Bacillota</taxon>
        <taxon>Erysipelotrichia</taxon>
        <taxon>Erysipelotrichales</taxon>
        <taxon>Erysipelotrichaceae</taxon>
        <taxon>Grylomicrobium</taxon>
    </lineage>
</organism>
<accession>A0AB35U859</accession>
<dbReference type="Gene3D" id="3.40.50.2300">
    <property type="match status" value="2"/>
</dbReference>
<dbReference type="PANTHER" id="PTHR30036:SF7">
    <property type="entry name" value="ABC TRANSPORTER PERIPLASMIC-BINDING PROTEIN YPHF"/>
    <property type="match status" value="1"/>
</dbReference>
<dbReference type="AlphaFoldDB" id="A0AB35U859"/>
<evidence type="ECO:0000256" key="1">
    <source>
        <dbReference type="ARBA" id="ARBA00004196"/>
    </source>
</evidence>
<dbReference type="InterPro" id="IPR025997">
    <property type="entry name" value="SBP_2_dom"/>
</dbReference>
<dbReference type="SUPFAM" id="SSF53822">
    <property type="entry name" value="Periplasmic binding protein-like I"/>
    <property type="match status" value="1"/>
</dbReference>
<dbReference type="PANTHER" id="PTHR30036">
    <property type="entry name" value="D-XYLOSE-BINDING PERIPLASMIC PROTEIN"/>
    <property type="match status" value="1"/>
</dbReference>
<sequence length="322" mass="34827">MNHRKLNDYLIFLICGALLLCALLAGIIANLPEKTTQPIAISVIVPDSGNARWANFKSGLRAAAREYSVDLSIVKTDAFTGSQQEQDVIHQEISQGAKGIITQLASSTGAKSFVEETAKAVPIVLCDSTVSVNQDNVSVLSMENEKAGSTLAIQASRMRKGSSFTVGILAGRSNTARASQRVLGVMNALGENRGVIAWLLYSDDTSIEKLQSLQSQTPVDMIIALDNDALETAVDYCQLAIENAPALFGIGVSDKCIYYTDVGTISKLIVEDEYAMGYQAIEQLAGRLQHHSSMQSVTIDFKVITKDNMFTAQNQELLFPLK</sequence>
<proteinExistence type="inferred from homology"/>
<comment type="similarity">
    <text evidence="2">Belongs to the bacterial solute-binding protein 2 family.</text>
</comment>
<name>A0AB35U859_9FIRM</name>
<evidence type="ECO:0000313" key="5">
    <source>
        <dbReference type="Proteomes" id="UP001286174"/>
    </source>
</evidence>
<reference evidence="4 5" key="1">
    <citation type="submission" date="2022-03" db="EMBL/GenBank/DDBJ databases">
        <title>Novel taxa within the pig intestine.</title>
        <authorList>
            <person name="Wylensek D."/>
            <person name="Bishof K."/>
            <person name="Afrizal A."/>
            <person name="Clavel T."/>
        </authorList>
    </citation>
    <scope>NUCLEOTIDE SEQUENCE [LARGE SCALE GENOMIC DNA]</scope>
    <source>
        <strain evidence="4 5">CLA-KB-P133</strain>
    </source>
</reference>
<dbReference type="GO" id="GO:0030288">
    <property type="term" value="C:outer membrane-bounded periplasmic space"/>
    <property type="evidence" value="ECO:0007669"/>
    <property type="project" value="TreeGrafter"/>
</dbReference>
<dbReference type="InterPro" id="IPR028082">
    <property type="entry name" value="Peripla_BP_I"/>
</dbReference>
<keyword evidence="5" id="KW-1185">Reference proteome</keyword>
<evidence type="ECO:0000259" key="3">
    <source>
        <dbReference type="Pfam" id="PF13407"/>
    </source>
</evidence>
<evidence type="ECO:0000256" key="2">
    <source>
        <dbReference type="ARBA" id="ARBA00007639"/>
    </source>
</evidence>
<feature type="domain" description="Periplasmic binding protein" evidence="3">
    <location>
        <begin position="41"/>
        <end position="288"/>
    </location>
</feature>